<gene>
    <name evidence="6" type="ORF">GMRT_10895</name>
</gene>
<dbReference type="VEuPathDB" id="GiardiaDB:GMRT_10895"/>
<dbReference type="CDD" id="cd12307">
    <property type="entry name" value="RRM_NIFK_like"/>
    <property type="match status" value="1"/>
</dbReference>
<dbReference type="OrthoDB" id="21467at2759"/>
<evidence type="ECO:0000313" key="6">
    <source>
        <dbReference type="EMBL" id="TNJ28633.1"/>
    </source>
</evidence>
<dbReference type="SUPFAM" id="SSF54928">
    <property type="entry name" value="RNA-binding domain, RBD"/>
    <property type="match status" value="1"/>
</dbReference>
<comment type="caution">
    <text evidence="6">The sequence shown here is derived from an EMBL/GenBank/DDBJ whole genome shotgun (WGS) entry which is preliminary data.</text>
</comment>
<evidence type="ECO:0000256" key="1">
    <source>
        <dbReference type="ARBA" id="ARBA00004604"/>
    </source>
</evidence>
<dbReference type="GO" id="GO:0003723">
    <property type="term" value="F:RNA binding"/>
    <property type="evidence" value="ECO:0007669"/>
    <property type="project" value="UniProtKB-UniRule"/>
</dbReference>
<reference evidence="6 7" key="1">
    <citation type="submission" date="2019-05" db="EMBL/GenBank/DDBJ databases">
        <title>The compact genome of Giardia muris reveals important steps in the evolution of intestinal protozoan parasites.</title>
        <authorList>
            <person name="Xu F."/>
            <person name="Jimenez-Gonzalez A."/>
            <person name="Einarsson E."/>
            <person name="Astvaldsson A."/>
            <person name="Peirasmaki D."/>
            <person name="Eckmann L."/>
            <person name="Andersson J.O."/>
            <person name="Svard S.G."/>
            <person name="Jerlstrom-Hultqvist J."/>
        </authorList>
    </citation>
    <scope>NUCLEOTIDE SEQUENCE [LARGE SCALE GENOMIC DNA]</scope>
    <source>
        <strain evidence="6 7">Roberts-Thomson</strain>
    </source>
</reference>
<dbReference type="AlphaFoldDB" id="A0A4Z1T3S5"/>
<organism evidence="6 7">
    <name type="scientific">Giardia muris</name>
    <dbReference type="NCBI Taxonomy" id="5742"/>
    <lineage>
        <taxon>Eukaryota</taxon>
        <taxon>Metamonada</taxon>
        <taxon>Diplomonadida</taxon>
        <taxon>Hexamitidae</taxon>
        <taxon>Giardiinae</taxon>
        <taxon>Giardia</taxon>
    </lineage>
</organism>
<comment type="subcellular location">
    <subcellularLocation>
        <location evidence="1">Nucleus</location>
        <location evidence="1">Nucleolus</location>
    </subcellularLocation>
</comment>
<dbReference type="InterPro" id="IPR012677">
    <property type="entry name" value="Nucleotide-bd_a/b_plait_sf"/>
</dbReference>
<protein>
    <submittedName>
        <fullName evidence="6">Putative RNA binding</fullName>
    </submittedName>
</protein>
<dbReference type="PANTHER" id="PTHR46754">
    <property type="entry name" value="MKI67 FHA DOMAIN-INTERACTING NUCLEOLAR PHOSPHOPROTEIN"/>
    <property type="match status" value="1"/>
</dbReference>
<dbReference type="Gene3D" id="3.30.70.330">
    <property type="match status" value="1"/>
</dbReference>
<proteinExistence type="predicted"/>
<evidence type="ECO:0000259" key="5">
    <source>
        <dbReference type="PROSITE" id="PS50102"/>
    </source>
</evidence>
<evidence type="ECO:0000313" key="7">
    <source>
        <dbReference type="Proteomes" id="UP000315496"/>
    </source>
</evidence>
<dbReference type="Pfam" id="PF00076">
    <property type="entry name" value="RRM_1"/>
    <property type="match status" value="1"/>
</dbReference>
<keyword evidence="3" id="KW-0539">Nucleus</keyword>
<dbReference type="InterPro" id="IPR035979">
    <property type="entry name" value="RBD_domain_sf"/>
</dbReference>
<dbReference type="InterPro" id="IPR000504">
    <property type="entry name" value="RRM_dom"/>
</dbReference>
<feature type="domain" description="RRM" evidence="5">
    <location>
        <begin position="3"/>
        <end position="80"/>
    </location>
</feature>
<name>A0A4Z1T3S5_GIAMU</name>
<evidence type="ECO:0000256" key="4">
    <source>
        <dbReference type="PROSITE-ProRule" id="PRU00176"/>
    </source>
</evidence>
<keyword evidence="7" id="KW-1185">Reference proteome</keyword>
<keyword evidence="2 4" id="KW-0694">RNA-binding</keyword>
<dbReference type="SMART" id="SM00360">
    <property type="entry name" value="RRM"/>
    <property type="match status" value="1"/>
</dbReference>
<dbReference type="GO" id="GO:0005730">
    <property type="term" value="C:nucleolus"/>
    <property type="evidence" value="ECO:0007669"/>
    <property type="project" value="UniProtKB-SubCell"/>
</dbReference>
<sequence>MPGVIFVGHLPLHFAERPLRQFFSQFGKILKVRVSRNKNQNSRGFGYVMFAEEEVAKIAAQTMNNYLIHGKILKAEYIPDPPNNLFWDGCEKIRRPVPHAAIAREKKNMPLDEEQTKEQIGQLTAMLDGRKELLATMNYEYDFPPIVKGGETPTELFCD</sequence>
<dbReference type="EMBL" id="VDLU01000002">
    <property type="protein sequence ID" value="TNJ28633.1"/>
    <property type="molecule type" value="Genomic_DNA"/>
</dbReference>
<evidence type="ECO:0000256" key="2">
    <source>
        <dbReference type="ARBA" id="ARBA00022884"/>
    </source>
</evidence>
<accession>A0A4Z1T3S5</accession>
<dbReference type="Proteomes" id="UP000315496">
    <property type="component" value="Chromosome 2"/>
</dbReference>
<dbReference type="PROSITE" id="PS50102">
    <property type="entry name" value="RRM"/>
    <property type="match status" value="1"/>
</dbReference>
<evidence type="ECO:0000256" key="3">
    <source>
        <dbReference type="ARBA" id="ARBA00023242"/>
    </source>
</evidence>